<proteinExistence type="predicted"/>
<dbReference type="Proteomes" id="UP000199114">
    <property type="component" value="Unassembled WGS sequence"/>
</dbReference>
<dbReference type="RefSeq" id="WP_090613594.1">
    <property type="nucleotide sequence ID" value="NZ_FOFD01000001.1"/>
</dbReference>
<evidence type="ECO:0000313" key="4">
    <source>
        <dbReference type="Proteomes" id="UP000199114"/>
    </source>
</evidence>
<feature type="transmembrane region" description="Helical" evidence="1">
    <location>
        <begin position="488"/>
        <end position="506"/>
    </location>
</feature>
<feature type="transmembrane region" description="Helical" evidence="1">
    <location>
        <begin position="611"/>
        <end position="628"/>
    </location>
</feature>
<feature type="transmembrane region" description="Helical" evidence="1">
    <location>
        <begin position="354"/>
        <end position="373"/>
    </location>
</feature>
<dbReference type="PANTHER" id="PTHR43849:SF2">
    <property type="entry name" value="BLL3936 PROTEIN"/>
    <property type="match status" value="1"/>
</dbReference>
<sequence>MNSEPRSDRPLVSRVPRVLDISVTLSSLLFWAIVLYWARTQGWARVKYGVIFIGAILTVYAIDQTRQAFEDGDRLDGAVLLPASIVLITASVYFALNFDRVYVSQQGYALEHEYMLARLIILSILYLTWREFGNLFLGLVGGVILYGVYGNMAPGILNHGGMTELTLLQSLVTDLYGFYGSLTQLTAAWIAPFLLYAGLLFAYGAFDLILRVAIESANYIRSGVAQTAVLSSTVIGSINGSYTANAAMTGSFTIPTMKDSGMAPHRAAAIEAVASTSGQVLPPVMGASAFVMASYLGVSYLNIVIAGIIPAAILVASIGIAVHYTAISDSSSQEMDFSEFFDEELTNRQKTSEAIRFGIPFLVLIYLLGIAQYTVMTAALWTIVSMIVTGVCFPTVQRFVDESDTGAGSEFVTQIWNTVHGFRRGALILAPIAIILAAVNGVVDIFSVTGVPNKIALLLIDLSGGVLLLAVLLAMLVSILMGVGMPTVAAYVIVAILIAPTLISDFNIPEITAHYTVFYAAILAGITPPVATAAVVTAGIAEANFWRVCGAAIKIAAPLFVLPVAFVYNPGMISMSFGSTTVIAGSLVLLGAIAMIYGLNYPFRMRVGRRVALRVGLTVLGAVVMVYPGRYLKLAGIVLFAGVFITEKVMVRGMELPFLRGVGQ</sequence>
<feature type="transmembrane region" description="Helical" evidence="1">
    <location>
        <begin position="44"/>
        <end position="63"/>
    </location>
</feature>
<feature type="transmembrane region" description="Helical" evidence="1">
    <location>
        <begin position="21"/>
        <end position="38"/>
    </location>
</feature>
<reference evidence="4" key="1">
    <citation type="submission" date="2016-10" db="EMBL/GenBank/DDBJ databases">
        <authorList>
            <person name="Varghese N."/>
            <person name="Submissions S."/>
        </authorList>
    </citation>
    <scope>NUCLEOTIDE SEQUENCE [LARGE SCALE GENOMIC DNA]</scope>
    <source>
        <strain evidence="4">DSM 25055</strain>
    </source>
</reference>
<dbReference type="AlphaFoldDB" id="A0A1H9BJF2"/>
<organism evidence="3 4">
    <name type="scientific">Natrinema salaciae</name>
    <dbReference type="NCBI Taxonomy" id="1186196"/>
    <lineage>
        <taxon>Archaea</taxon>
        <taxon>Methanobacteriati</taxon>
        <taxon>Methanobacteriota</taxon>
        <taxon>Stenosarchaea group</taxon>
        <taxon>Halobacteria</taxon>
        <taxon>Halobacteriales</taxon>
        <taxon>Natrialbaceae</taxon>
        <taxon>Natrinema</taxon>
    </lineage>
</organism>
<feature type="transmembrane region" description="Helical" evidence="1">
    <location>
        <begin position="75"/>
        <end position="94"/>
    </location>
</feature>
<keyword evidence="4" id="KW-1185">Reference proteome</keyword>
<accession>A0A1H9BJF2</accession>
<feature type="domain" description="TRAP C4-dicarboxylate transport system permease DctM subunit" evidence="2">
    <location>
        <begin position="124"/>
        <end position="572"/>
    </location>
</feature>
<evidence type="ECO:0000256" key="1">
    <source>
        <dbReference type="SAM" id="Phobius"/>
    </source>
</evidence>
<feature type="transmembrane region" description="Helical" evidence="1">
    <location>
        <begin position="634"/>
        <end position="651"/>
    </location>
</feature>
<dbReference type="Pfam" id="PF06808">
    <property type="entry name" value="DctM"/>
    <property type="match status" value="1"/>
</dbReference>
<dbReference type="OrthoDB" id="371890at2157"/>
<feature type="transmembrane region" description="Helical" evidence="1">
    <location>
        <begin position="304"/>
        <end position="327"/>
    </location>
</feature>
<feature type="transmembrane region" description="Helical" evidence="1">
    <location>
        <begin position="136"/>
        <end position="157"/>
    </location>
</feature>
<dbReference type="InterPro" id="IPR011853">
    <property type="entry name" value="TRAP_DctM-Dct_fused"/>
</dbReference>
<dbReference type="EMBL" id="FOFD01000001">
    <property type="protein sequence ID" value="SEP88743.1"/>
    <property type="molecule type" value="Genomic_DNA"/>
</dbReference>
<name>A0A1H9BJF2_9EURY</name>
<gene>
    <name evidence="3" type="ORF">SAMN04489841_0759</name>
</gene>
<feature type="transmembrane region" description="Helical" evidence="1">
    <location>
        <begin position="177"/>
        <end position="203"/>
    </location>
</feature>
<dbReference type="InterPro" id="IPR010656">
    <property type="entry name" value="DctM"/>
</dbReference>
<protein>
    <submittedName>
        <fullName evidence="3">TRAP transporter, 4TM/12TM fusion protein</fullName>
    </submittedName>
</protein>
<feature type="transmembrane region" description="Helical" evidence="1">
    <location>
        <begin position="580"/>
        <end position="599"/>
    </location>
</feature>
<dbReference type="PANTHER" id="PTHR43849">
    <property type="entry name" value="BLL3936 PROTEIN"/>
    <property type="match status" value="1"/>
</dbReference>
<keyword evidence="1" id="KW-0812">Transmembrane</keyword>
<feature type="transmembrane region" description="Helical" evidence="1">
    <location>
        <begin position="548"/>
        <end position="568"/>
    </location>
</feature>
<feature type="transmembrane region" description="Helical" evidence="1">
    <location>
        <begin position="518"/>
        <end position="541"/>
    </location>
</feature>
<keyword evidence="1" id="KW-1133">Transmembrane helix</keyword>
<dbReference type="NCBIfam" id="TIGR02123">
    <property type="entry name" value="TRAP_fused"/>
    <property type="match status" value="1"/>
</dbReference>
<feature type="transmembrane region" description="Helical" evidence="1">
    <location>
        <begin position="421"/>
        <end position="443"/>
    </location>
</feature>
<feature type="transmembrane region" description="Helical" evidence="1">
    <location>
        <begin position="455"/>
        <end position="481"/>
    </location>
</feature>
<keyword evidence="1" id="KW-0472">Membrane</keyword>
<evidence type="ECO:0000313" key="3">
    <source>
        <dbReference type="EMBL" id="SEP88743.1"/>
    </source>
</evidence>
<dbReference type="STRING" id="1186196.SAMN04489841_0759"/>
<evidence type="ECO:0000259" key="2">
    <source>
        <dbReference type="Pfam" id="PF06808"/>
    </source>
</evidence>